<feature type="transmembrane region" description="Helical" evidence="14">
    <location>
        <begin position="1270"/>
        <end position="1288"/>
    </location>
</feature>
<dbReference type="SMART" id="SM00303">
    <property type="entry name" value="GPS"/>
    <property type="match status" value="1"/>
</dbReference>
<feature type="compositionally biased region" description="Acidic residues" evidence="13">
    <location>
        <begin position="40"/>
        <end position="49"/>
    </location>
</feature>
<dbReference type="InterPro" id="IPR013122">
    <property type="entry name" value="PKD1_2_channel"/>
</dbReference>
<keyword evidence="16" id="KW-1185">Reference proteome</keyword>
<feature type="compositionally biased region" description="Basic and acidic residues" evidence="13">
    <location>
        <begin position="65"/>
        <end position="81"/>
    </location>
</feature>
<evidence type="ECO:0000313" key="16">
    <source>
        <dbReference type="Proteomes" id="UP000515135"/>
    </source>
</evidence>
<evidence type="ECO:0000256" key="9">
    <source>
        <dbReference type="ARBA" id="ARBA00023136"/>
    </source>
</evidence>
<feature type="transmembrane region" description="Helical" evidence="14">
    <location>
        <begin position="1149"/>
        <end position="1167"/>
    </location>
</feature>
<dbReference type="FunFam" id="2.60.220.50:FF:000035">
    <property type="entry name" value="Uncharacterized protein"/>
    <property type="match status" value="1"/>
</dbReference>
<proteinExistence type="inferred from homology"/>
<evidence type="ECO:0000256" key="13">
    <source>
        <dbReference type="SAM" id="MobiDB-lite"/>
    </source>
</evidence>
<feature type="transmembrane region" description="Helical" evidence="14">
    <location>
        <begin position="1300"/>
        <end position="1321"/>
    </location>
</feature>
<dbReference type="GO" id="GO:0005509">
    <property type="term" value="F:calcium ion binding"/>
    <property type="evidence" value="ECO:0007669"/>
    <property type="project" value="InterPro"/>
</dbReference>
<feature type="transmembrane region" description="Helical" evidence="14">
    <location>
        <begin position="760"/>
        <end position="786"/>
    </location>
</feature>
<keyword evidence="9 14" id="KW-0472">Membrane</keyword>
<dbReference type="Pfam" id="PF08016">
    <property type="entry name" value="PKD_channel"/>
    <property type="match status" value="1"/>
</dbReference>
<feature type="transmembrane region" description="Helical" evidence="14">
    <location>
        <begin position="670"/>
        <end position="693"/>
    </location>
</feature>
<dbReference type="InterPro" id="IPR046338">
    <property type="entry name" value="GAIN_dom_sf"/>
</dbReference>
<dbReference type="InterPro" id="IPR011011">
    <property type="entry name" value="Znf_FYVE_PHD"/>
</dbReference>
<dbReference type="SUPFAM" id="SSF49723">
    <property type="entry name" value="Lipase/lipooxygenase domain (PLAT/LH2 domain)"/>
    <property type="match status" value="1"/>
</dbReference>
<evidence type="ECO:0000256" key="4">
    <source>
        <dbReference type="ARBA" id="ARBA00022723"/>
    </source>
</evidence>
<dbReference type="PRINTS" id="PR01433">
    <property type="entry name" value="POLYCYSTIN2"/>
</dbReference>
<dbReference type="InterPro" id="IPR019786">
    <property type="entry name" value="Zinc_finger_PHD-type_CS"/>
</dbReference>
<evidence type="ECO:0000256" key="14">
    <source>
        <dbReference type="SAM" id="Phobius"/>
    </source>
</evidence>
<dbReference type="PANTHER" id="PTHR10877:SF194">
    <property type="entry name" value="LOCATION OF VULVA DEFECTIVE 1"/>
    <property type="match status" value="1"/>
</dbReference>
<keyword evidence="6" id="KW-0863">Zinc-finger</keyword>
<feature type="transmembrane region" description="Helical" evidence="14">
    <location>
        <begin position="1238"/>
        <end position="1258"/>
    </location>
</feature>
<dbReference type="InterPro" id="IPR000203">
    <property type="entry name" value="GPS"/>
</dbReference>
<evidence type="ECO:0000256" key="10">
    <source>
        <dbReference type="ARBA" id="ARBA00023180"/>
    </source>
</evidence>
<dbReference type="InterPro" id="IPR003915">
    <property type="entry name" value="PKD_2"/>
</dbReference>
<dbReference type="InterPro" id="IPR046791">
    <property type="entry name" value="Polycystin_dom"/>
</dbReference>
<evidence type="ECO:0000256" key="8">
    <source>
        <dbReference type="ARBA" id="ARBA00022989"/>
    </source>
</evidence>
<protein>
    <submittedName>
        <fullName evidence="17">LOW QUALITY PROTEIN: polycystic kidney disease protein 1-like 2</fullName>
    </submittedName>
</protein>
<dbReference type="InterPro" id="IPR051223">
    <property type="entry name" value="Polycystin"/>
</dbReference>
<evidence type="ECO:0000256" key="5">
    <source>
        <dbReference type="ARBA" id="ARBA00022729"/>
    </source>
</evidence>
<keyword evidence="7" id="KW-0862">Zinc</keyword>
<keyword evidence="3 14" id="KW-0812">Transmembrane</keyword>
<feature type="region of interest" description="Disordered" evidence="13">
    <location>
        <begin position="17"/>
        <end position="83"/>
    </location>
</feature>
<gene>
    <name evidence="17" type="primary">LOC109462763</name>
</gene>
<dbReference type="InterPro" id="IPR001024">
    <property type="entry name" value="PLAT/LH2_dom"/>
</dbReference>
<dbReference type="KEGG" id="bbel:109462763"/>
<reference evidence="17" key="1">
    <citation type="submission" date="2025-08" db="UniProtKB">
        <authorList>
            <consortium name="RefSeq"/>
        </authorList>
    </citation>
    <scope>IDENTIFICATION</scope>
    <source>
        <tissue evidence="17">Gonad</tissue>
    </source>
</reference>
<keyword evidence="4" id="KW-0479">Metal-binding</keyword>
<evidence type="ECO:0000313" key="17">
    <source>
        <dbReference type="RefSeq" id="XP_019614909.1"/>
    </source>
</evidence>
<evidence type="ECO:0000256" key="6">
    <source>
        <dbReference type="ARBA" id="ARBA00022771"/>
    </source>
</evidence>
<dbReference type="GO" id="GO:0008270">
    <property type="term" value="F:zinc ion binding"/>
    <property type="evidence" value="ECO:0007669"/>
    <property type="project" value="UniProtKB-KW"/>
</dbReference>
<dbReference type="SUPFAM" id="SSF57903">
    <property type="entry name" value="FYVE/PHD zinc finger"/>
    <property type="match status" value="1"/>
</dbReference>
<evidence type="ECO:0000256" key="3">
    <source>
        <dbReference type="ARBA" id="ARBA00022692"/>
    </source>
</evidence>
<dbReference type="Proteomes" id="UP000515135">
    <property type="component" value="Unplaced"/>
</dbReference>
<keyword evidence="8 14" id="KW-1133">Transmembrane helix</keyword>
<feature type="transmembrane region" description="Helical" evidence="14">
    <location>
        <begin position="1110"/>
        <end position="1129"/>
    </location>
</feature>
<evidence type="ECO:0000256" key="2">
    <source>
        <dbReference type="ARBA" id="ARBA00007200"/>
    </source>
</evidence>
<dbReference type="PROSITE" id="PS50095">
    <property type="entry name" value="PLAT"/>
    <property type="match status" value="1"/>
</dbReference>
<dbReference type="InterPro" id="IPR001965">
    <property type="entry name" value="Znf_PHD"/>
</dbReference>
<dbReference type="Gene3D" id="1.10.287.70">
    <property type="match status" value="1"/>
</dbReference>
<accession>A0A6P4XWJ5</accession>
<dbReference type="GO" id="GO:0050982">
    <property type="term" value="P:detection of mechanical stimulus"/>
    <property type="evidence" value="ECO:0007669"/>
    <property type="project" value="TreeGrafter"/>
</dbReference>
<sequence length="1761" mass="197957">MAMGVLKSITLNVDQLDMSDPSTVQSVGGSLVESVGSLLEDPERDEEEADVKLTSDLEEDQSLSPKERLQKVEEKKQENQAKRGRFVQEGRQVLEGLYNAIISATRPGAPAVTIKRGGITLRAQRIWGDQFGGQVVQTEDGSFQLPSKTALFADYTPHNVAMKLTQFQQNPFTWGRGEYQPHSSVMELSLQQNNFPVAFNNLTEHFNITIPAKSGNKPATTTVTIPAQGNGSSSYHLLNLTNAAEGFLVTITPLNTSVVYRVSGRYGGRPGDQNYNMSTETYILPEECALMKTLSGEEDTEKTEARMFVSGEDGPVDYNIKVQIVGPVTECGSEKRTDVKKPHAADFYAYKMEWARLGCVFWSETQEAWRTDGCSISNQSTINSTICHCNHLTAFGTDFATPPNTIVFKALNFRDLADNGSVVATIIAGLCLFSFASVAIKIAERRGKGKLSGAVRLDNLQDNFLYRLLIWTGGARHAGTESTVAFKLFGDAANSDVRLVHITEKVFTRTSQVTLTFSTAEQLGKVELLQLMHDNSGEGSRASWQVDRAAVQDLTTGKLFYFFCDEWLAADRGDGQVVKTFPVASEEDLRSFGFLFPASLRHNLAEEHLVLSVAFRPEGSTFTRIERLGCCLSFFAASMVSSAMWLRDEVETEIVQGLIVGPFSFTLNEVYTGFMASITCLPVVTAIVLLFQYSRPSSKDDRRVRDVEMGGPPTQRGPAKRLPHGCRYVAWVLAMLSFLGSAVFTTLFSMQWGRDKTNKWLSAFFITFLADVFLMQPGKIFLLAIFTSSLRKTRAVKKIFEEKWSHVWIEANAVSGCNWKAFRTRRKMEQLSMTSLINIKQARKKQRRDRRNGEILRDIMVSCFYVLLVLSITNEHHNTTHAFYQTQSATNTFVQSLDEVNDADTFWSWLNGTALENFYPETSYNDNKLRWQEKGFTADMQSVLVAPPSMIQARVKPGLCTLPAAMQQSFDECSSGYDEHTKETGAFRKGWERVMNTSAMESEAPGWTYLHGGYTSLPIYGVTTQYWGDGFGLNLGKSADEMRSILAELKANRWIDKRTRAIFLEALLYNGNLDLFTSVTMVFEFSETAGVFSHHRVQAFRLHQRPGTIGYIYVLLEITYVIVLLYTLWKEMKTARAAGLAYLRQLWKVLEIFNFFLAFTVIALYGFKRSYSSMALAAINAGKDEVHHFRSAVNVSLVYGWFLAFLTFVNMMKLLQLLRFNPFLAKLMSMIRGMSVQFASFTVYLFLAMSAFGVYGYLKFGLIVKEYSTISKSFSTLFQMTLGNFYYYELREASPISGPIFFITFTCIIFLVLMNIAMAIIDSALPDVRNHIMSEDDQYFIQGLWERFTAFFGFWKVPVTENNSFDTLHDSLVEVEIKVEKLWLQRQFLFNLKMKDADLPAEPEFVPTVKDVPDATAVELHVPKGGCRIIAVRPASPNSRAGDSSQAICSDSKAPVVVVASGSLPKEDTQESHQTKQAMKIMSILSKGDESGKKLTKRVQIDLNLNRVFRYRYYYYRESGVGRPIVNLSAGDKAVLTNNEMLTDDLIQAAQRLLHHQYPALQGLEDPTVGLCEDGFARMTGKGLQIHHNRREHWVLSSYTDGQVRLYDSIGGDMTTYLQVQLYQTYAAFADQERNVLTIILPEVQRQTNVVDCGLFAIAWAVDIAQGRDVSSIAYDNRVMRSHLKKCLEQGRLTQFPHLTSQRKKVGFTRVSRISLVCCCKQEEGLGRIEACGRCQRIFHVSCLPVNPPSDGTWECGDCTV</sequence>
<evidence type="ECO:0000256" key="11">
    <source>
        <dbReference type="PIRSR" id="PIRSR603915-2"/>
    </source>
</evidence>
<dbReference type="Pfam" id="PF01477">
    <property type="entry name" value="PLAT"/>
    <property type="match status" value="1"/>
</dbReference>
<dbReference type="Pfam" id="PF01825">
    <property type="entry name" value="GPS"/>
    <property type="match status" value="1"/>
</dbReference>
<feature type="transmembrane region" description="Helical" evidence="14">
    <location>
        <begin position="1198"/>
        <end position="1218"/>
    </location>
</feature>
<dbReference type="Gene3D" id="2.60.60.20">
    <property type="entry name" value="PLAT/LH2 domain"/>
    <property type="match status" value="1"/>
</dbReference>
<name>A0A6P4XWJ5_BRABE</name>
<dbReference type="SUPFAM" id="SSF54001">
    <property type="entry name" value="Cysteine proteinases"/>
    <property type="match status" value="1"/>
</dbReference>
<dbReference type="Gene3D" id="3.30.40.10">
    <property type="entry name" value="Zinc/RING finger domain, C3HC4 (zinc finger)"/>
    <property type="match status" value="1"/>
</dbReference>
<dbReference type="InterPro" id="IPR036392">
    <property type="entry name" value="PLAT/LH2_dom_sf"/>
</dbReference>
<dbReference type="PROSITE" id="PS01359">
    <property type="entry name" value="ZF_PHD_1"/>
    <property type="match status" value="1"/>
</dbReference>
<evidence type="ECO:0000256" key="7">
    <source>
        <dbReference type="ARBA" id="ARBA00022833"/>
    </source>
</evidence>
<comment type="similarity">
    <text evidence="2">Belongs to the polycystin family.</text>
</comment>
<evidence type="ECO:0000256" key="1">
    <source>
        <dbReference type="ARBA" id="ARBA00004141"/>
    </source>
</evidence>
<feature type="transmembrane region" description="Helical" evidence="14">
    <location>
        <begin position="728"/>
        <end position="748"/>
    </location>
</feature>
<dbReference type="SMART" id="SM00308">
    <property type="entry name" value="LH2"/>
    <property type="match status" value="1"/>
</dbReference>
<dbReference type="InterPro" id="IPR038765">
    <property type="entry name" value="Papain-like_cys_pep_sf"/>
</dbReference>
<feature type="domain" description="PLAT" evidence="15">
    <location>
        <begin position="464"/>
        <end position="582"/>
    </location>
</feature>
<dbReference type="OrthoDB" id="10014110at2759"/>
<comment type="caution">
    <text evidence="12">Lacks conserved residue(s) required for the propagation of feature annotation.</text>
</comment>
<keyword evidence="5" id="KW-0732">Signal</keyword>
<feature type="compositionally biased region" description="Low complexity" evidence="13">
    <location>
        <begin position="26"/>
        <end position="39"/>
    </location>
</feature>
<dbReference type="RefSeq" id="XP_019614909.1">
    <property type="nucleotide sequence ID" value="XM_019759350.1"/>
</dbReference>
<dbReference type="SMART" id="SM00249">
    <property type="entry name" value="PHD"/>
    <property type="match status" value="1"/>
</dbReference>
<dbReference type="Gene3D" id="3.40.395.10">
    <property type="entry name" value="Adenoviral Proteinase, Chain A"/>
    <property type="match status" value="1"/>
</dbReference>
<dbReference type="InterPro" id="IPR013083">
    <property type="entry name" value="Znf_RING/FYVE/PHD"/>
</dbReference>
<dbReference type="PANTHER" id="PTHR10877">
    <property type="entry name" value="POLYCYSTIN FAMILY MEMBER"/>
    <property type="match status" value="1"/>
</dbReference>
<dbReference type="GeneID" id="109462763"/>
<organism evidence="16 17">
    <name type="scientific">Branchiostoma belcheri</name>
    <name type="common">Amphioxus</name>
    <dbReference type="NCBI Taxonomy" id="7741"/>
    <lineage>
        <taxon>Eukaryota</taxon>
        <taxon>Metazoa</taxon>
        <taxon>Chordata</taxon>
        <taxon>Cephalochordata</taxon>
        <taxon>Leptocardii</taxon>
        <taxon>Amphioxiformes</taxon>
        <taxon>Branchiostomatidae</taxon>
        <taxon>Branchiostoma</taxon>
    </lineage>
</organism>
<feature type="disulfide bond" evidence="11">
    <location>
        <begin position="960"/>
        <end position="973"/>
    </location>
</feature>
<evidence type="ECO:0000256" key="12">
    <source>
        <dbReference type="PROSITE-ProRule" id="PRU00152"/>
    </source>
</evidence>
<dbReference type="GO" id="GO:0005262">
    <property type="term" value="F:calcium channel activity"/>
    <property type="evidence" value="ECO:0007669"/>
    <property type="project" value="TreeGrafter"/>
</dbReference>
<evidence type="ECO:0000259" key="15">
    <source>
        <dbReference type="PROSITE" id="PS50095"/>
    </source>
</evidence>
<dbReference type="GO" id="GO:0016020">
    <property type="term" value="C:membrane"/>
    <property type="evidence" value="ECO:0007669"/>
    <property type="project" value="UniProtKB-SubCell"/>
</dbReference>
<comment type="subcellular location">
    <subcellularLocation>
        <location evidence="1">Membrane</location>
        <topology evidence="1">Multi-pass membrane protein</topology>
    </subcellularLocation>
</comment>
<dbReference type="Pfam" id="PF20519">
    <property type="entry name" value="Polycystin_dom"/>
    <property type="match status" value="1"/>
</dbReference>
<dbReference type="Gene3D" id="2.60.220.50">
    <property type="match status" value="1"/>
</dbReference>
<keyword evidence="10" id="KW-0325">Glycoprotein</keyword>